<evidence type="ECO:0000256" key="1">
    <source>
        <dbReference type="PROSITE-ProRule" id="PRU00339"/>
    </source>
</evidence>
<evidence type="ECO:0000313" key="4">
    <source>
        <dbReference type="Proteomes" id="UP000194450"/>
    </source>
</evidence>
<name>A0A1Y6FXU2_9GAMM</name>
<reference evidence="4" key="1">
    <citation type="submission" date="2017-04" db="EMBL/GenBank/DDBJ databases">
        <authorList>
            <person name="Varghese N."/>
            <person name="Submissions S."/>
        </authorList>
    </citation>
    <scope>NUCLEOTIDE SEQUENCE [LARGE SCALE GENOMIC DNA]</scope>
</reference>
<dbReference type="InterPro" id="IPR019734">
    <property type="entry name" value="TPR_rpt"/>
</dbReference>
<evidence type="ECO:0000313" key="3">
    <source>
        <dbReference type="EMBL" id="SMQ80448.1"/>
    </source>
</evidence>
<keyword evidence="2" id="KW-0732">Signal</keyword>
<accession>A0A1Y6FXU2</accession>
<gene>
    <name evidence="3" type="ORF">SAMN06297229_2207</name>
</gene>
<dbReference type="EMBL" id="FXWH01000003">
    <property type="protein sequence ID" value="SMQ80448.1"/>
    <property type="molecule type" value="Genomic_DNA"/>
</dbReference>
<sequence>MLRTNLLVAMTAAAILAASFGSVEAQERKRTPALRAQVYDQLSMAQELADGGDVPAGLRALAEVERKADSMNSYERAMMWNFYGYMYYEQDDVNNAIKYFAKVVDESPIPESLELNTLFSLAQLALTQERYAEVLNYLDRWQQASPDADASKAQVLKAQALYQQGEYQAALEPITAAINAREAKGGYADENWYILVRAIQFELGNTRAVATVLETMIRAFNKPEYWLQLAGVYADLGEDKKQLAMLEAAYQQGFLTEGKDLMNLAQAYFFNEVPFKAGQVIEKGLADGNIEANLRNLKMLSQSWIAARETDKAVVALAKAAELSDDGQLHAQRAQVLLNAERNEEAIEAAEAALQRGGLDAPGTMHLVIGMAELNLLNYNDALSAFAEAKKFDDVRKMAVQWERFASNEKQQAELLEELNS</sequence>
<keyword evidence="4" id="KW-1185">Reference proteome</keyword>
<proteinExistence type="predicted"/>
<feature type="chain" id="PRO_5012915701" evidence="2">
    <location>
        <begin position="26"/>
        <end position="421"/>
    </location>
</feature>
<dbReference type="AlphaFoldDB" id="A0A1Y6FXU2"/>
<dbReference type="InterPro" id="IPR011990">
    <property type="entry name" value="TPR-like_helical_dom_sf"/>
</dbReference>
<dbReference type="OrthoDB" id="5574348at2"/>
<dbReference type="SMART" id="SM00028">
    <property type="entry name" value="TPR"/>
    <property type="match status" value="5"/>
</dbReference>
<dbReference type="Pfam" id="PF12895">
    <property type="entry name" value="ANAPC3"/>
    <property type="match status" value="1"/>
</dbReference>
<dbReference type="Proteomes" id="UP000194450">
    <property type="component" value="Unassembled WGS sequence"/>
</dbReference>
<protein>
    <submittedName>
        <fullName evidence="3">Tetratricopeptide repeat-containing protein</fullName>
    </submittedName>
</protein>
<dbReference type="RefSeq" id="WP_086435339.1">
    <property type="nucleotide sequence ID" value="NZ_FXWH01000003.1"/>
</dbReference>
<keyword evidence="1" id="KW-0802">TPR repeat</keyword>
<dbReference type="Pfam" id="PF13432">
    <property type="entry name" value="TPR_16"/>
    <property type="match status" value="1"/>
</dbReference>
<evidence type="ECO:0000256" key="2">
    <source>
        <dbReference type="SAM" id="SignalP"/>
    </source>
</evidence>
<feature type="signal peptide" evidence="2">
    <location>
        <begin position="1"/>
        <end position="25"/>
    </location>
</feature>
<organism evidence="3 4">
    <name type="scientific">Pseudidiomarina planktonica</name>
    <dbReference type="NCBI Taxonomy" id="1323738"/>
    <lineage>
        <taxon>Bacteria</taxon>
        <taxon>Pseudomonadati</taxon>
        <taxon>Pseudomonadota</taxon>
        <taxon>Gammaproteobacteria</taxon>
        <taxon>Alteromonadales</taxon>
        <taxon>Idiomarinaceae</taxon>
        <taxon>Pseudidiomarina</taxon>
    </lineage>
</organism>
<dbReference type="Gene3D" id="1.25.40.10">
    <property type="entry name" value="Tetratricopeptide repeat domain"/>
    <property type="match status" value="2"/>
</dbReference>
<dbReference type="SUPFAM" id="SSF48452">
    <property type="entry name" value="TPR-like"/>
    <property type="match status" value="2"/>
</dbReference>
<dbReference type="PROSITE" id="PS50005">
    <property type="entry name" value="TPR"/>
    <property type="match status" value="1"/>
</dbReference>
<feature type="repeat" description="TPR" evidence="1">
    <location>
        <begin position="77"/>
        <end position="110"/>
    </location>
</feature>